<dbReference type="Proteomes" id="UP001629214">
    <property type="component" value="Unassembled WGS sequence"/>
</dbReference>
<organism evidence="1 2">
    <name type="scientific">Herbaspirillum rhizosphaerae</name>
    <dbReference type="NCBI Taxonomy" id="346179"/>
    <lineage>
        <taxon>Bacteria</taxon>
        <taxon>Pseudomonadati</taxon>
        <taxon>Pseudomonadota</taxon>
        <taxon>Betaproteobacteria</taxon>
        <taxon>Burkholderiales</taxon>
        <taxon>Oxalobacteraceae</taxon>
        <taxon>Herbaspirillum</taxon>
    </lineage>
</organism>
<gene>
    <name evidence="1" type="ORF">PQR63_06895</name>
</gene>
<name>A0ABW8Z4Z0_9BURK</name>
<protein>
    <submittedName>
        <fullName evidence="1">Uncharacterized protein</fullName>
    </submittedName>
</protein>
<proteinExistence type="predicted"/>
<evidence type="ECO:0000313" key="1">
    <source>
        <dbReference type="EMBL" id="MFL9878097.1"/>
    </source>
</evidence>
<comment type="caution">
    <text evidence="1">The sequence shown here is derived from an EMBL/GenBank/DDBJ whole genome shotgun (WGS) entry which is preliminary data.</text>
</comment>
<sequence length="42" mass="4707">MSERSELFSLPDLRLTAPGTLEEGYDPAAAFFCLLFLAEQEK</sequence>
<dbReference type="EMBL" id="JAQQFR010000003">
    <property type="protein sequence ID" value="MFL9878097.1"/>
    <property type="molecule type" value="Genomic_DNA"/>
</dbReference>
<keyword evidence="2" id="KW-1185">Reference proteome</keyword>
<evidence type="ECO:0000313" key="2">
    <source>
        <dbReference type="Proteomes" id="UP001629214"/>
    </source>
</evidence>
<accession>A0ABW8Z4Z0</accession>
<dbReference type="RefSeq" id="WP_408166755.1">
    <property type="nucleotide sequence ID" value="NZ_JAQQFR010000003.1"/>
</dbReference>
<reference evidence="1 2" key="1">
    <citation type="journal article" date="2024" name="Chem. Sci.">
        <title>Discovery of megapolipeptins by genome mining of a Burkholderiales bacteria collection.</title>
        <authorList>
            <person name="Paulo B.S."/>
            <person name="Recchia M.J.J."/>
            <person name="Lee S."/>
            <person name="Fergusson C.H."/>
            <person name="Romanowski S.B."/>
            <person name="Hernandez A."/>
            <person name="Krull N."/>
            <person name="Liu D.Y."/>
            <person name="Cavanagh H."/>
            <person name="Bos A."/>
            <person name="Gray C.A."/>
            <person name="Murphy B.T."/>
            <person name="Linington R.G."/>
            <person name="Eustaquio A.S."/>
        </authorList>
    </citation>
    <scope>NUCLEOTIDE SEQUENCE [LARGE SCALE GENOMIC DNA]</scope>
    <source>
        <strain evidence="1 2">RL21-008-BIB-B</strain>
    </source>
</reference>